<name>A0A1I8F5H2_9PLAT</name>
<organism evidence="1 2">
    <name type="scientific">Macrostomum lignano</name>
    <dbReference type="NCBI Taxonomy" id="282301"/>
    <lineage>
        <taxon>Eukaryota</taxon>
        <taxon>Metazoa</taxon>
        <taxon>Spiralia</taxon>
        <taxon>Lophotrochozoa</taxon>
        <taxon>Platyhelminthes</taxon>
        <taxon>Rhabditophora</taxon>
        <taxon>Macrostomorpha</taxon>
        <taxon>Macrostomida</taxon>
        <taxon>Macrostomidae</taxon>
        <taxon>Macrostomum</taxon>
    </lineage>
</organism>
<protein>
    <submittedName>
        <fullName evidence="2">Chromate transporter</fullName>
    </submittedName>
</protein>
<dbReference type="WBParaSite" id="maker-unitig_21208-snap-gene-0.1-mRNA-1">
    <property type="protein sequence ID" value="maker-unitig_21208-snap-gene-0.1-mRNA-1"/>
    <property type="gene ID" value="maker-unitig_21208-snap-gene-0.1"/>
</dbReference>
<reference evidence="2" key="1">
    <citation type="submission" date="2016-11" db="UniProtKB">
        <authorList>
            <consortium name="WormBaseParasite"/>
        </authorList>
    </citation>
    <scope>IDENTIFICATION</scope>
</reference>
<dbReference type="AlphaFoldDB" id="A0A1I8F5H2"/>
<evidence type="ECO:0000313" key="2">
    <source>
        <dbReference type="WBParaSite" id="maker-unitig_21208-snap-gene-0.1-mRNA-1"/>
    </source>
</evidence>
<proteinExistence type="predicted"/>
<accession>A0A1I8F5H2</accession>
<evidence type="ECO:0000313" key="1">
    <source>
        <dbReference type="Proteomes" id="UP000095280"/>
    </source>
</evidence>
<sequence length="149" mass="16687">PFAQLTGAFLSRIRPGPIALLAGIKFARLFRRLPAQDGDLLAWIAGVLLLYPYGREQSAQFAEMRRICHDFYALLGQLSAEISNPPVCRSCPACCRRYWQAPCPSLGQFRRRANSRSWAPPALFRKSLIWISSCLLLESASHGLFYANG</sequence>
<keyword evidence="1" id="KW-1185">Reference proteome</keyword>
<dbReference type="Proteomes" id="UP000095280">
    <property type="component" value="Unplaced"/>
</dbReference>